<dbReference type="PANTHER" id="PTHR46644:SF2">
    <property type="entry name" value="DNA REPAIR PROTEIN XRCC2"/>
    <property type="match status" value="1"/>
</dbReference>
<dbReference type="Proteomes" id="UP001061958">
    <property type="component" value="Unassembled WGS sequence"/>
</dbReference>
<organism evidence="1 2">
    <name type="scientific">Galdieria partita</name>
    <dbReference type="NCBI Taxonomy" id="83374"/>
    <lineage>
        <taxon>Eukaryota</taxon>
        <taxon>Rhodophyta</taxon>
        <taxon>Bangiophyceae</taxon>
        <taxon>Galdieriales</taxon>
        <taxon>Galdieriaceae</taxon>
        <taxon>Galdieria</taxon>
    </lineage>
</organism>
<dbReference type="InterPro" id="IPR030547">
    <property type="entry name" value="XRCC2"/>
</dbReference>
<gene>
    <name evidence="1" type="ORF">GpartN1_g5410.t1</name>
</gene>
<dbReference type="GO" id="GO:0005657">
    <property type="term" value="C:replication fork"/>
    <property type="evidence" value="ECO:0007669"/>
    <property type="project" value="InterPro"/>
</dbReference>
<protein>
    <submittedName>
        <fullName evidence="1">Uncharacterized protein</fullName>
    </submittedName>
</protein>
<sequence>MEIVLETGFQVYHRLKRKHFPQLPFQTSLFCPIGVLGPGDLVEITGLSKCGKTQFLYQCTANYILYQLESESYSRELQLVWIDLDWSFDTSRIRVLLQSSGSTTRFDESQLSETLDKLQICHPQDDWQLLLCLSDLQEQIEISGKFYVIFIDGIGGWQQWNSFTSQVAVLQACFMKLNRLLVNFPVTCLASVKLQMPLPFRLKATSGNSESPPEYLPQPWKQMVSQKLVTFRHKEEKESKASDVDTFFIDHFTKTDNAERTNLLKGWKLNKQWKMKVTSQRVLWETLS</sequence>
<keyword evidence="2" id="KW-1185">Reference proteome</keyword>
<dbReference type="AlphaFoldDB" id="A0A9C7PZV3"/>
<dbReference type="GO" id="GO:0000724">
    <property type="term" value="P:double-strand break repair via homologous recombination"/>
    <property type="evidence" value="ECO:0007669"/>
    <property type="project" value="InterPro"/>
</dbReference>
<evidence type="ECO:0000313" key="1">
    <source>
        <dbReference type="EMBL" id="GJQ13619.1"/>
    </source>
</evidence>
<dbReference type="InterPro" id="IPR027417">
    <property type="entry name" value="P-loop_NTPase"/>
</dbReference>
<dbReference type="EMBL" id="BQMJ01000045">
    <property type="protein sequence ID" value="GJQ13619.1"/>
    <property type="molecule type" value="Genomic_DNA"/>
</dbReference>
<reference evidence="1" key="1">
    <citation type="journal article" date="2022" name="Proc. Natl. Acad. Sci. U.S.A.">
        <title>Life cycle and functional genomics of the unicellular red alga Galdieria for elucidating algal and plant evolution and industrial use.</title>
        <authorList>
            <person name="Hirooka S."/>
            <person name="Itabashi T."/>
            <person name="Ichinose T.M."/>
            <person name="Onuma R."/>
            <person name="Fujiwara T."/>
            <person name="Yamashita S."/>
            <person name="Jong L.W."/>
            <person name="Tomita R."/>
            <person name="Iwane A.H."/>
            <person name="Miyagishima S.Y."/>
        </authorList>
    </citation>
    <scope>NUCLEOTIDE SEQUENCE</scope>
    <source>
        <strain evidence="1">NBRC 102759</strain>
    </source>
</reference>
<dbReference type="OrthoDB" id="420422at2759"/>
<proteinExistence type="predicted"/>
<dbReference type="SUPFAM" id="SSF52540">
    <property type="entry name" value="P-loop containing nucleoside triphosphate hydrolases"/>
    <property type="match status" value="1"/>
</dbReference>
<dbReference type="GO" id="GO:0033063">
    <property type="term" value="C:Rad51B-Rad51C-Rad51D-XRCC2 complex"/>
    <property type="evidence" value="ECO:0007669"/>
    <property type="project" value="InterPro"/>
</dbReference>
<name>A0A9C7PZV3_9RHOD</name>
<comment type="caution">
    <text evidence="1">The sequence shown here is derived from an EMBL/GenBank/DDBJ whole genome shotgun (WGS) entry which is preliminary data.</text>
</comment>
<reference evidence="1" key="2">
    <citation type="submission" date="2022-01" db="EMBL/GenBank/DDBJ databases">
        <authorList>
            <person name="Hirooka S."/>
            <person name="Miyagishima S.Y."/>
        </authorList>
    </citation>
    <scope>NUCLEOTIDE SEQUENCE</scope>
    <source>
        <strain evidence="1">NBRC 102759</strain>
    </source>
</reference>
<dbReference type="PANTHER" id="PTHR46644">
    <property type="entry name" value="DNA REPAIR PROTEIN XRCC2"/>
    <property type="match status" value="1"/>
</dbReference>
<evidence type="ECO:0000313" key="2">
    <source>
        <dbReference type="Proteomes" id="UP001061958"/>
    </source>
</evidence>
<dbReference type="Gene3D" id="3.40.50.300">
    <property type="entry name" value="P-loop containing nucleotide triphosphate hydrolases"/>
    <property type="match status" value="1"/>
</dbReference>
<accession>A0A9C7PZV3</accession>